<dbReference type="AlphaFoldDB" id="A0A6C0LUE6"/>
<accession>A0A6C0LUE6</accession>
<reference evidence="1" key="1">
    <citation type="journal article" date="2020" name="Nature">
        <title>Giant virus diversity and host interactions through global metagenomics.</title>
        <authorList>
            <person name="Schulz F."/>
            <person name="Roux S."/>
            <person name="Paez-Espino D."/>
            <person name="Jungbluth S."/>
            <person name="Walsh D.A."/>
            <person name="Denef V.J."/>
            <person name="McMahon K.D."/>
            <person name="Konstantinidis K.T."/>
            <person name="Eloe-Fadrosh E.A."/>
            <person name="Kyrpides N.C."/>
            <person name="Woyke T."/>
        </authorList>
    </citation>
    <scope>NUCLEOTIDE SEQUENCE</scope>
    <source>
        <strain evidence="1">GVMAG-S-1016704-121</strain>
    </source>
</reference>
<sequence>MNSLAIVNAINEFLLVDTPNVSGHVIVTALETGFRLETELSMFRDSGAIVPAFYAQMSDEIAIKLGEMSARMRARKTQKRVRNMRRAMVAAGVVRVM</sequence>
<proteinExistence type="predicted"/>
<organism evidence="1">
    <name type="scientific">viral metagenome</name>
    <dbReference type="NCBI Taxonomy" id="1070528"/>
    <lineage>
        <taxon>unclassified sequences</taxon>
        <taxon>metagenomes</taxon>
        <taxon>organismal metagenomes</taxon>
    </lineage>
</organism>
<protein>
    <submittedName>
        <fullName evidence="1">Uncharacterized protein</fullName>
    </submittedName>
</protein>
<name>A0A6C0LUE6_9ZZZZ</name>
<dbReference type="EMBL" id="MN740559">
    <property type="protein sequence ID" value="QHU33635.1"/>
    <property type="molecule type" value="Genomic_DNA"/>
</dbReference>
<evidence type="ECO:0000313" key="1">
    <source>
        <dbReference type="EMBL" id="QHU33635.1"/>
    </source>
</evidence>